<accession>A0A656HHG2</accession>
<gene>
    <name evidence="1" type="ORF">Thini_2362</name>
</gene>
<evidence type="ECO:0000313" key="1">
    <source>
        <dbReference type="EMBL" id="EIJ34916.1"/>
    </source>
</evidence>
<evidence type="ECO:0000313" key="2">
    <source>
        <dbReference type="Proteomes" id="UP000005317"/>
    </source>
</evidence>
<keyword evidence="2" id="KW-1185">Reference proteome</keyword>
<proteinExistence type="predicted"/>
<organism evidence="1 2">
    <name type="scientific">Thiothrix nivea (strain ATCC 35100 / DSM 5205 / JP2)</name>
    <dbReference type="NCBI Taxonomy" id="870187"/>
    <lineage>
        <taxon>Bacteria</taxon>
        <taxon>Pseudomonadati</taxon>
        <taxon>Pseudomonadota</taxon>
        <taxon>Gammaproteobacteria</taxon>
        <taxon>Thiotrichales</taxon>
        <taxon>Thiotrichaceae</taxon>
        <taxon>Thiothrix</taxon>
    </lineage>
</organism>
<dbReference type="EMBL" id="JH651384">
    <property type="protein sequence ID" value="EIJ34916.1"/>
    <property type="molecule type" value="Genomic_DNA"/>
</dbReference>
<dbReference type="RefSeq" id="WP_002708834.1">
    <property type="nucleotide sequence ID" value="NZ_JH651384.1"/>
</dbReference>
<protein>
    <submittedName>
        <fullName evidence="1">Uncharacterized protein</fullName>
    </submittedName>
</protein>
<reference evidence="2" key="1">
    <citation type="journal article" date="2011" name="Stand. Genomic Sci.">
        <title>Genome sequence of the filamentous, gliding Thiothrix nivea neotype strain (JP2(T)).</title>
        <authorList>
            <person name="Lapidus A."/>
            <person name="Nolan M."/>
            <person name="Lucas S."/>
            <person name="Glavina Del Rio T."/>
            <person name="Tice H."/>
            <person name="Cheng J.F."/>
            <person name="Tapia R."/>
            <person name="Han C."/>
            <person name="Goodwin L."/>
            <person name="Pitluck S."/>
            <person name="Liolios K."/>
            <person name="Pagani I."/>
            <person name="Ivanova N."/>
            <person name="Huntemann M."/>
            <person name="Mavromatis K."/>
            <person name="Mikhailova N."/>
            <person name="Pati A."/>
            <person name="Chen A."/>
            <person name="Palaniappan K."/>
            <person name="Land M."/>
            <person name="Brambilla E.M."/>
            <person name="Rohde M."/>
            <person name="Abt B."/>
            <person name="Verbarg S."/>
            <person name="Goker M."/>
            <person name="Bristow J."/>
            <person name="Eisen J.A."/>
            <person name="Markowitz V."/>
            <person name="Hugenholtz P."/>
            <person name="Kyrpides N.C."/>
            <person name="Klenk H.P."/>
            <person name="Woyke T."/>
        </authorList>
    </citation>
    <scope>NUCLEOTIDE SEQUENCE [LARGE SCALE GENOMIC DNA]</scope>
    <source>
        <strain evidence="2">ATCC 35100 / DSM 5205 / JP2</strain>
    </source>
</reference>
<dbReference type="Proteomes" id="UP000005317">
    <property type="component" value="Unassembled WGS sequence"/>
</dbReference>
<dbReference type="AlphaFoldDB" id="A0A656HHG2"/>
<name>A0A656HHG2_THINJ</name>
<sequence precursor="true">MKYFFPALMALVILAGISLVATPYVAEMLFPAQKTTLRTATPQQVSAALASWLGVESGRVKEAQGTSQMSAQGKTSWFTFTVDRQPVEHFIRANRMRQQDLTPEILQRVFVAQTPSADWWQPASLERQTCFISTDEGQELGLIYDAEQQKGFLVARTRAKAGSF</sequence>
<dbReference type="OrthoDB" id="5625246at2"/>